<dbReference type="EMBL" id="DS995701">
    <property type="protein sequence ID" value="EEQ28478.1"/>
    <property type="molecule type" value="Genomic_DNA"/>
</dbReference>
<name>C5FF94_ARTOC</name>
<dbReference type="VEuPathDB" id="FungiDB:MCYG_01366"/>
<dbReference type="AlphaFoldDB" id="C5FF94"/>
<proteinExistence type="predicted"/>
<protein>
    <submittedName>
        <fullName evidence="1">Uncharacterized protein</fullName>
    </submittedName>
</protein>
<accession>C5FF94</accession>
<dbReference type="HOGENOM" id="CLU_1927099_0_0_1"/>
<evidence type="ECO:0000313" key="2">
    <source>
        <dbReference type="Proteomes" id="UP000002035"/>
    </source>
</evidence>
<dbReference type="Proteomes" id="UP000002035">
    <property type="component" value="Unassembled WGS sequence"/>
</dbReference>
<dbReference type="RefSeq" id="XP_002851262.1">
    <property type="nucleotide sequence ID" value="XM_002851216.1"/>
</dbReference>
<keyword evidence="2" id="KW-1185">Reference proteome</keyword>
<gene>
    <name evidence="1" type="ORF">MCYG_01366</name>
</gene>
<dbReference type="GeneID" id="9228883"/>
<evidence type="ECO:0000313" key="1">
    <source>
        <dbReference type="EMBL" id="EEQ28478.1"/>
    </source>
</evidence>
<sequence>MSVPAPRKADAAIDPILRSAREDRSEKFDVRYRKFNPNALLNAAVRSISNEKGSLDYPILDVFAVDPLTDERHWEGNIGTACITALGSNEILWTETYARPRMNYHWSMEHPEVPVKTLKMAKKGGEEFFPD</sequence>
<organism evidence="1 2">
    <name type="scientific">Arthroderma otae (strain ATCC MYA-4605 / CBS 113480)</name>
    <name type="common">Microsporum canis</name>
    <dbReference type="NCBI Taxonomy" id="554155"/>
    <lineage>
        <taxon>Eukaryota</taxon>
        <taxon>Fungi</taxon>
        <taxon>Dikarya</taxon>
        <taxon>Ascomycota</taxon>
        <taxon>Pezizomycotina</taxon>
        <taxon>Eurotiomycetes</taxon>
        <taxon>Eurotiomycetidae</taxon>
        <taxon>Onygenales</taxon>
        <taxon>Arthrodermataceae</taxon>
        <taxon>Microsporum</taxon>
    </lineage>
</organism>
<reference evidence="2" key="1">
    <citation type="journal article" date="2012" name="MBio">
        <title>Comparative genome analysis of Trichophyton rubrum and related dermatophytes reveals candidate genes involved in infection.</title>
        <authorList>
            <person name="Martinez D.A."/>
            <person name="Oliver B.G."/>
            <person name="Graeser Y."/>
            <person name="Goldberg J.M."/>
            <person name="Li W."/>
            <person name="Martinez-Rossi N.M."/>
            <person name="Monod M."/>
            <person name="Shelest E."/>
            <person name="Barton R.C."/>
            <person name="Birch E."/>
            <person name="Brakhage A.A."/>
            <person name="Chen Z."/>
            <person name="Gurr S.J."/>
            <person name="Heiman D."/>
            <person name="Heitman J."/>
            <person name="Kosti I."/>
            <person name="Rossi A."/>
            <person name="Saif S."/>
            <person name="Samalova M."/>
            <person name="Saunders C.W."/>
            <person name="Shea T."/>
            <person name="Summerbell R.C."/>
            <person name="Xu J."/>
            <person name="Young S."/>
            <person name="Zeng Q."/>
            <person name="Birren B.W."/>
            <person name="Cuomo C.A."/>
            <person name="White T.C."/>
        </authorList>
    </citation>
    <scope>NUCLEOTIDE SEQUENCE [LARGE SCALE GENOMIC DNA]</scope>
    <source>
        <strain evidence="2">ATCC MYA-4605 / CBS 113480</strain>
    </source>
</reference>